<keyword evidence="4" id="KW-1185">Reference proteome</keyword>
<dbReference type="RefSeq" id="XP_023625069.1">
    <property type="nucleotide sequence ID" value="XM_023769301.1"/>
</dbReference>
<accession>A0A2D3V9I1</accession>
<proteinExistence type="predicted"/>
<sequence>MATAKTRHVGSQYGRNRKDPFLELSDDTQLREQPTSSNTKNHENHDASSVSPFLDFLLTPIYVVSFIFSLTVVERQQRQWRLSQHARQPQTVWERWFSSSEPYQQAPGTTWAPHYSWRRRGVAKLQINDVFEIRDRVAICTAIWTILALIGSAYATRWVYFWLFK</sequence>
<feature type="transmembrane region" description="Helical" evidence="2">
    <location>
        <begin position="53"/>
        <end position="73"/>
    </location>
</feature>
<dbReference type="EMBL" id="FJUY01000005">
    <property type="protein sequence ID" value="CZT18179.1"/>
    <property type="molecule type" value="Genomic_DNA"/>
</dbReference>
<evidence type="ECO:0000256" key="1">
    <source>
        <dbReference type="SAM" id="MobiDB-lite"/>
    </source>
</evidence>
<feature type="transmembrane region" description="Helical" evidence="2">
    <location>
        <begin position="137"/>
        <end position="160"/>
    </location>
</feature>
<keyword evidence="2" id="KW-1133">Transmembrane helix</keyword>
<gene>
    <name evidence="3" type="ORF">RCC_04019</name>
</gene>
<dbReference type="Proteomes" id="UP000225277">
    <property type="component" value="Unassembled WGS sequence"/>
</dbReference>
<evidence type="ECO:0000256" key="2">
    <source>
        <dbReference type="SAM" id="Phobius"/>
    </source>
</evidence>
<evidence type="ECO:0000313" key="4">
    <source>
        <dbReference type="Proteomes" id="UP000225277"/>
    </source>
</evidence>
<name>A0A2D3V9I1_9PEZI</name>
<feature type="region of interest" description="Disordered" evidence="1">
    <location>
        <begin position="1"/>
        <end position="47"/>
    </location>
</feature>
<dbReference type="AlphaFoldDB" id="A0A2D3V9I1"/>
<keyword evidence="2" id="KW-0472">Membrane</keyword>
<dbReference type="GeneID" id="35599203"/>
<protein>
    <submittedName>
        <fullName evidence="3">Uncharacterized protein</fullName>
    </submittedName>
</protein>
<organism evidence="3 4">
    <name type="scientific">Ramularia collo-cygni</name>
    <dbReference type="NCBI Taxonomy" id="112498"/>
    <lineage>
        <taxon>Eukaryota</taxon>
        <taxon>Fungi</taxon>
        <taxon>Dikarya</taxon>
        <taxon>Ascomycota</taxon>
        <taxon>Pezizomycotina</taxon>
        <taxon>Dothideomycetes</taxon>
        <taxon>Dothideomycetidae</taxon>
        <taxon>Mycosphaerellales</taxon>
        <taxon>Mycosphaerellaceae</taxon>
        <taxon>Ramularia</taxon>
    </lineage>
</organism>
<reference evidence="3 4" key="1">
    <citation type="submission" date="2016-03" db="EMBL/GenBank/DDBJ databases">
        <authorList>
            <person name="Ploux O."/>
        </authorList>
    </citation>
    <scope>NUCLEOTIDE SEQUENCE [LARGE SCALE GENOMIC DNA]</scope>
    <source>
        <strain evidence="3 4">URUG2</strain>
    </source>
</reference>
<keyword evidence="2" id="KW-0812">Transmembrane</keyword>
<dbReference type="OrthoDB" id="4156595at2759"/>
<evidence type="ECO:0000313" key="3">
    <source>
        <dbReference type="EMBL" id="CZT18179.1"/>
    </source>
</evidence>